<keyword evidence="2" id="KW-1185">Reference proteome</keyword>
<protein>
    <submittedName>
        <fullName evidence="1">Uncharacterized protein</fullName>
    </submittedName>
</protein>
<organism evidence="1 2">
    <name type="scientific">Brachionus calyciflorus</name>
    <dbReference type="NCBI Taxonomy" id="104777"/>
    <lineage>
        <taxon>Eukaryota</taxon>
        <taxon>Metazoa</taxon>
        <taxon>Spiralia</taxon>
        <taxon>Gnathifera</taxon>
        <taxon>Rotifera</taxon>
        <taxon>Eurotatoria</taxon>
        <taxon>Monogononta</taxon>
        <taxon>Pseudotrocha</taxon>
        <taxon>Ploima</taxon>
        <taxon>Brachionidae</taxon>
        <taxon>Brachionus</taxon>
    </lineage>
</organism>
<gene>
    <name evidence="1" type="ORF">OXX778_LOCUS21071</name>
</gene>
<dbReference type="EMBL" id="CAJNOC010007462">
    <property type="protein sequence ID" value="CAF1099420.1"/>
    <property type="molecule type" value="Genomic_DNA"/>
</dbReference>
<reference evidence="1" key="1">
    <citation type="submission" date="2021-02" db="EMBL/GenBank/DDBJ databases">
        <authorList>
            <person name="Nowell W R."/>
        </authorList>
    </citation>
    <scope>NUCLEOTIDE SEQUENCE</scope>
    <source>
        <strain evidence="1">Ploen Becks lab</strain>
    </source>
</reference>
<name>A0A814P1C0_9BILA</name>
<evidence type="ECO:0000313" key="2">
    <source>
        <dbReference type="Proteomes" id="UP000663879"/>
    </source>
</evidence>
<dbReference type="AlphaFoldDB" id="A0A814P1C0"/>
<comment type="caution">
    <text evidence="1">The sequence shown here is derived from an EMBL/GenBank/DDBJ whole genome shotgun (WGS) entry which is preliminary data.</text>
</comment>
<accession>A0A814P1C0</accession>
<evidence type="ECO:0000313" key="1">
    <source>
        <dbReference type="EMBL" id="CAF1099420.1"/>
    </source>
</evidence>
<sequence>METQFRLSYRGKWQNGLWHGIGDFFETFQTKNMKITIQIQNGLFINGKLTSGESHSDAHITINKRINDSKILEIHLYGQMKENESKKILKFLEDALFSRNFYFHSDKSRKTFQKYSQIHMIGNHLDKKGYELVGHWINDDENNYKFGNLLKNEFEDKKKRLVHELKNEIFNSILKCGEYTRYSILCFYIKIAKSELKLEELLDLIKSETDEKVCTKSIKTVVNNLEVLIELENECELKKNLPINKYDTTSLEIKNQFEHFIQYDYIDWLKSLNSIDINALNLSVNNILLVDPSILKTVFELRIIISSFLLINEDFELIEHDCTDSGILSLFNRSWFSYFTNEQSLRKLMKMECSMYFVYGWMEFCMHAEKIKDACALYKTYFSDLLSIFNDKIILRQTNNEYLNNTVELFVNKYKELLKYEFLLESNDIVDLKQKHDMIIEEIVNEKLKPFFEIIELETSILVEEIKLKREDNYTFLKELIIFSLNRESFLKKFCLLDKALKTQTKQQLRFMIYLYSNNHLNITELKEYFYLEEIFLTIKQWQRFADFELIKSSLDEISRLVLLNNEFSMSAPMEIFNKEVLEDITALISQQKNFVKKIENLPLYLEKNEMNEEMIFQYSDKSSLKHSSYDVIANVLNIMEFLIYKLKKIDFAKTVKISIKFYDSLSVLIDEFPEQLNIDYLEEFFEQKIKFFEELNDCDIDDVLEKLSS</sequence>
<proteinExistence type="predicted"/>
<dbReference type="Proteomes" id="UP000663879">
    <property type="component" value="Unassembled WGS sequence"/>
</dbReference>